<protein>
    <submittedName>
        <fullName evidence="2">Uncharacterized protein</fullName>
    </submittedName>
</protein>
<organism evidence="2 3">
    <name type="scientific">Portunus trituberculatus</name>
    <name type="common">Swimming crab</name>
    <name type="synonym">Neptunus trituberculatus</name>
    <dbReference type="NCBI Taxonomy" id="210409"/>
    <lineage>
        <taxon>Eukaryota</taxon>
        <taxon>Metazoa</taxon>
        <taxon>Ecdysozoa</taxon>
        <taxon>Arthropoda</taxon>
        <taxon>Crustacea</taxon>
        <taxon>Multicrustacea</taxon>
        <taxon>Malacostraca</taxon>
        <taxon>Eumalacostraca</taxon>
        <taxon>Eucarida</taxon>
        <taxon>Decapoda</taxon>
        <taxon>Pleocyemata</taxon>
        <taxon>Brachyura</taxon>
        <taxon>Eubrachyura</taxon>
        <taxon>Portunoidea</taxon>
        <taxon>Portunidae</taxon>
        <taxon>Portuninae</taxon>
        <taxon>Portunus</taxon>
    </lineage>
</organism>
<feature type="region of interest" description="Disordered" evidence="1">
    <location>
        <begin position="14"/>
        <end position="34"/>
    </location>
</feature>
<evidence type="ECO:0000313" key="2">
    <source>
        <dbReference type="EMBL" id="MPC41269.1"/>
    </source>
</evidence>
<proteinExistence type="predicted"/>
<dbReference type="EMBL" id="VSRR010004990">
    <property type="protein sequence ID" value="MPC41269.1"/>
    <property type="molecule type" value="Genomic_DNA"/>
</dbReference>
<feature type="region of interest" description="Disordered" evidence="1">
    <location>
        <begin position="58"/>
        <end position="82"/>
    </location>
</feature>
<evidence type="ECO:0000313" key="3">
    <source>
        <dbReference type="Proteomes" id="UP000324222"/>
    </source>
</evidence>
<accession>A0A5B7F7R1</accession>
<name>A0A5B7F7R1_PORTR</name>
<dbReference type="AlphaFoldDB" id="A0A5B7F7R1"/>
<dbReference type="Proteomes" id="UP000324222">
    <property type="component" value="Unassembled WGS sequence"/>
</dbReference>
<comment type="caution">
    <text evidence="2">The sequence shown here is derived from an EMBL/GenBank/DDBJ whole genome shotgun (WGS) entry which is preliminary data.</text>
</comment>
<gene>
    <name evidence="2" type="ORF">E2C01_034857</name>
</gene>
<evidence type="ECO:0000256" key="1">
    <source>
        <dbReference type="SAM" id="MobiDB-lite"/>
    </source>
</evidence>
<keyword evidence="3" id="KW-1185">Reference proteome</keyword>
<sequence>MQCFKEISLVTVTTHTQGLQPSPPESPKPPHRRQEVHKLIDSVDKLRTTTQYKAHNTLPRSDVLYGNPDNDPNFLKGHCCDQ</sequence>
<reference evidence="2 3" key="1">
    <citation type="submission" date="2019-05" db="EMBL/GenBank/DDBJ databases">
        <title>Another draft genome of Portunus trituberculatus and its Hox gene families provides insights of decapod evolution.</title>
        <authorList>
            <person name="Jeong J.-H."/>
            <person name="Song I."/>
            <person name="Kim S."/>
            <person name="Choi T."/>
            <person name="Kim D."/>
            <person name="Ryu S."/>
            <person name="Kim W."/>
        </authorList>
    </citation>
    <scope>NUCLEOTIDE SEQUENCE [LARGE SCALE GENOMIC DNA]</scope>
    <source>
        <tissue evidence="2">Muscle</tissue>
    </source>
</reference>